<evidence type="ECO:0000256" key="9">
    <source>
        <dbReference type="RuleBase" id="RU361157"/>
    </source>
</evidence>
<dbReference type="PANTHER" id="PTHR30413:SF8">
    <property type="entry name" value="TRANSPORT PERMEASE PROTEIN"/>
    <property type="match status" value="1"/>
</dbReference>
<dbReference type="Proteomes" id="UP001438008">
    <property type="component" value="Unassembled WGS sequence"/>
</dbReference>
<dbReference type="Pfam" id="PF01061">
    <property type="entry name" value="ABC2_membrane"/>
    <property type="match status" value="1"/>
</dbReference>
<comment type="subcellular location">
    <subcellularLocation>
        <location evidence="1">Cell inner membrane</location>
        <topology evidence="1">Multi-pass membrane protein</topology>
    </subcellularLocation>
    <subcellularLocation>
        <location evidence="9">Cell membrane</location>
        <topology evidence="9">Multi-pass membrane protein</topology>
    </subcellularLocation>
</comment>
<evidence type="ECO:0000256" key="2">
    <source>
        <dbReference type="ARBA" id="ARBA00007783"/>
    </source>
</evidence>
<comment type="caution">
    <text evidence="11">The sequence shown here is derived from an EMBL/GenBank/DDBJ whole genome shotgun (WGS) entry which is preliminary data.</text>
</comment>
<keyword evidence="8 9" id="KW-0472">Membrane</keyword>
<evidence type="ECO:0000256" key="8">
    <source>
        <dbReference type="ARBA" id="ARBA00023136"/>
    </source>
</evidence>
<evidence type="ECO:0000256" key="6">
    <source>
        <dbReference type="ARBA" id="ARBA00022692"/>
    </source>
</evidence>
<feature type="transmembrane region" description="Helical" evidence="9">
    <location>
        <begin position="201"/>
        <end position="218"/>
    </location>
</feature>
<feature type="domain" description="ABC transmembrane type-2" evidence="10">
    <location>
        <begin position="31"/>
        <end position="254"/>
    </location>
</feature>
<evidence type="ECO:0000256" key="1">
    <source>
        <dbReference type="ARBA" id="ARBA00004429"/>
    </source>
</evidence>
<keyword evidence="7 9" id="KW-1133">Transmembrane helix</keyword>
<keyword evidence="6 9" id="KW-0812">Transmembrane</keyword>
<dbReference type="RefSeq" id="WP_349165496.1">
    <property type="nucleotide sequence ID" value="NZ_JBBMFE010000022.1"/>
</dbReference>
<dbReference type="InterPro" id="IPR047817">
    <property type="entry name" value="ABC2_TM_bact-type"/>
</dbReference>
<dbReference type="InterPro" id="IPR000412">
    <property type="entry name" value="ABC_2_transport"/>
</dbReference>
<feature type="transmembrane region" description="Helical" evidence="9">
    <location>
        <begin position="139"/>
        <end position="166"/>
    </location>
</feature>
<dbReference type="InterPro" id="IPR013525">
    <property type="entry name" value="ABC2_TM"/>
</dbReference>
<keyword evidence="5" id="KW-0997">Cell inner membrane</keyword>
<evidence type="ECO:0000256" key="5">
    <source>
        <dbReference type="ARBA" id="ARBA00022519"/>
    </source>
</evidence>
<feature type="transmembrane region" description="Helical" evidence="9">
    <location>
        <begin position="172"/>
        <end position="189"/>
    </location>
</feature>
<dbReference type="PANTHER" id="PTHR30413">
    <property type="entry name" value="INNER MEMBRANE TRANSPORT PERMEASE"/>
    <property type="match status" value="1"/>
</dbReference>
<evidence type="ECO:0000313" key="11">
    <source>
        <dbReference type="EMBL" id="MEQ2474002.1"/>
    </source>
</evidence>
<sequence>MSLISVFVKYRALINQLVQRDIKTKYRRSVLGLLWTVLNPLLMMTVLSIVFSYFFSRYGDVENFPVYLLCGQVIFNFFNESTSIAMGSIVHSGELIKKVYVPKYLFPITKVMSSGVNLLSSMIALVIVMVATRSRVTPTVLLAVFPLLYVLLFSTGVSLFLSAAAVSFRDLMHLYSVVTTAWMYLTPVIYPMSILDGAPKWAVFIINANPLTAFIKIFRAVVLDGVTAPWILHVQSIVWCVIALVIGSLVFKKSQDKFILKI</sequence>
<feature type="transmembrane region" description="Helical" evidence="9">
    <location>
        <begin position="111"/>
        <end position="132"/>
    </location>
</feature>
<feature type="transmembrane region" description="Helical" evidence="9">
    <location>
        <begin position="230"/>
        <end position="251"/>
    </location>
</feature>
<accession>A0ABV1FLQ6</accession>
<feature type="transmembrane region" description="Helical" evidence="9">
    <location>
        <begin position="30"/>
        <end position="55"/>
    </location>
</feature>
<evidence type="ECO:0000256" key="3">
    <source>
        <dbReference type="ARBA" id="ARBA00022448"/>
    </source>
</evidence>
<keyword evidence="3 9" id="KW-0813">Transport</keyword>
<dbReference type="PROSITE" id="PS51012">
    <property type="entry name" value="ABC_TM2"/>
    <property type="match status" value="1"/>
</dbReference>
<evidence type="ECO:0000313" key="12">
    <source>
        <dbReference type="Proteomes" id="UP001438008"/>
    </source>
</evidence>
<gene>
    <name evidence="11" type="ORF">WMO29_16140</name>
</gene>
<evidence type="ECO:0000256" key="7">
    <source>
        <dbReference type="ARBA" id="ARBA00022989"/>
    </source>
</evidence>
<keyword evidence="4 9" id="KW-1003">Cell membrane</keyword>
<organism evidence="11 12">
    <name type="scientific">Laedolimicola intestinihominis</name>
    <dbReference type="NCBI Taxonomy" id="3133166"/>
    <lineage>
        <taxon>Bacteria</taxon>
        <taxon>Bacillati</taxon>
        <taxon>Bacillota</taxon>
        <taxon>Clostridia</taxon>
        <taxon>Lachnospirales</taxon>
        <taxon>Lachnospiraceae</taxon>
        <taxon>Laedolimicola</taxon>
    </lineage>
</organism>
<evidence type="ECO:0000256" key="4">
    <source>
        <dbReference type="ARBA" id="ARBA00022475"/>
    </source>
</evidence>
<comment type="similarity">
    <text evidence="2 9">Belongs to the ABC-2 integral membrane protein family.</text>
</comment>
<dbReference type="PRINTS" id="PR00164">
    <property type="entry name" value="ABC2TRNSPORT"/>
</dbReference>
<name>A0ABV1FLQ6_9FIRM</name>
<proteinExistence type="inferred from homology"/>
<keyword evidence="12" id="KW-1185">Reference proteome</keyword>
<evidence type="ECO:0000259" key="10">
    <source>
        <dbReference type="PROSITE" id="PS51012"/>
    </source>
</evidence>
<reference evidence="11 12" key="1">
    <citation type="submission" date="2024-03" db="EMBL/GenBank/DDBJ databases">
        <title>Human intestinal bacterial collection.</title>
        <authorList>
            <person name="Pauvert C."/>
            <person name="Hitch T.C.A."/>
            <person name="Clavel T."/>
        </authorList>
    </citation>
    <scope>NUCLEOTIDE SEQUENCE [LARGE SCALE GENOMIC DNA]</scope>
    <source>
        <strain evidence="11 12">CLA-AA-H132</strain>
    </source>
</reference>
<dbReference type="EMBL" id="JBBMFE010000022">
    <property type="protein sequence ID" value="MEQ2474002.1"/>
    <property type="molecule type" value="Genomic_DNA"/>
</dbReference>
<protein>
    <recommendedName>
        <fullName evidence="9">Transport permease protein</fullName>
    </recommendedName>
</protein>